<dbReference type="PANTHER" id="PTHR16001">
    <property type="entry name" value="ECTO-NOX DISULFIDE-THIOL EXCHANGER"/>
    <property type="match status" value="1"/>
</dbReference>
<feature type="region of interest" description="Disordered" evidence="4">
    <location>
        <begin position="476"/>
        <end position="524"/>
    </location>
</feature>
<dbReference type="EMBL" id="UFQT01001639">
    <property type="protein sequence ID" value="SSX31281.1"/>
    <property type="molecule type" value="Genomic_DNA"/>
</dbReference>
<dbReference type="SUPFAM" id="SSF54928">
    <property type="entry name" value="RNA-binding domain, RBD"/>
    <property type="match status" value="1"/>
</dbReference>
<dbReference type="EMBL" id="UFQS01001639">
    <property type="protein sequence ID" value="SSX11717.1"/>
    <property type="molecule type" value="Genomic_DNA"/>
</dbReference>
<feature type="domain" description="RRM" evidence="5">
    <location>
        <begin position="237"/>
        <end position="316"/>
    </location>
</feature>
<dbReference type="EMBL" id="UFQT01001639">
    <property type="protein sequence ID" value="SSX31282.1"/>
    <property type="molecule type" value="Genomic_DNA"/>
</dbReference>
<evidence type="ECO:0000313" key="6">
    <source>
        <dbReference type="EMBL" id="SSX11716.1"/>
    </source>
</evidence>
<dbReference type="VEuPathDB" id="VectorBase:CSON003489"/>
<evidence type="ECO:0000259" key="5">
    <source>
        <dbReference type="PROSITE" id="PS50102"/>
    </source>
</evidence>
<reference evidence="7" key="2">
    <citation type="submission" date="2018-07" db="EMBL/GenBank/DDBJ databases">
        <authorList>
            <person name="Quirk P.G."/>
            <person name="Krulwich T.A."/>
        </authorList>
    </citation>
    <scope>NUCLEOTIDE SEQUENCE</scope>
</reference>
<evidence type="ECO:0000313" key="7">
    <source>
        <dbReference type="EMBL" id="SSX31282.1"/>
    </source>
</evidence>
<feature type="region of interest" description="Disordered" evidence="4">
    <location>
        <begin position="177"/>
        <end position="204"/>
    </location>
</feature>
<accession>A0A336MLK2</accession>
<dbReference type="InterPro" id="IPR012677">
    <property type="entry name" value="Nucleotide-bd_a/b_plait_sf"/>
</dbReference>
<dbReference type="PANTHER" id="PTHR16001:SF4">
    <property type="entry name" value="ECTO-NOX DISULFIDE-THIOL EXCHANGER 1-LIKE PROTEIN"/>
    <property type="match status" value="1"/>
</dbReference>
<sequence>MAFNIGSIANNALQLQLQQMLGNFVNAQSQVTLGPQHNANQLGNPVPGAQGPQMPTTANQMHLAALSAVMNNNQNGNCSSVNKDVPMELETPAEAAAMYDMSRVRPNEQNTLDLGDKSLGKAPIGMMSNGDMIYGNMMGIPGANQMQFPLMMPGMVDPNLINMQQQISMVQQMNCLNTPQQVNPQPPQTVDAGPSTGNSSQSSGQTKEFIQCKSCILFPPNPNAPKPTTREKPPGCRTVFVGGLPDNMTEQIIHEIFERCGEITTLRLSKKNFCHIRFVFEASVESAIYLSGYRVRIGNSNDVANCGRLHVDYAQARDDQYEYECRTRQAQREQRHREKMEKERLRPLSPPQIIHYSESEAMNLAEKIKSDDTFLKACQILCTWLERGDCNKKNSNIFYTIIQSTNSHVRRLQNEKSTYEQEFKEAKEKYKKQMMTMTVQFNQIDKVFTAANHKKVWDHFTKAQRKNIDLWKQSLESNGAHGSKDHKDKDSDKSDDDVMEISDDESHDSYSSKSTPSKKSRFYHDKLKEENDSLRCQLRACKSEVVLLKTDNKSDSDIRDKQIKVLHETIRNLQTQLLGNKARETEVNNKISELEAKLKEANVKELLLKTKIASASTSKSNRDSISSSEEDMKVSELNSNEIKSNENHYDSDYTNEKPLKKLKTEEKSLQENQQDKSNDIKNNINSYSIKAKSQSINLVEAKIIGLASTYLAIHPNGVRLIDIWTYVNNLLPNLKLHELSDILMRYNNLFESCVSHNNINNNNIIKNGDQEDDQQKWKFTGFLTNTADLKEIIEKKSSLNELSNSTDL</sequence>
<dbReference type="Gene3D" id="3.30.70.330">
    <property type="match status" value="1"/>
</dbReference>
<dbReference type="InterPro" id="IPR056611">
    <property type="entry name" value="ENOX1/2_dom"/>
</dbReference>
<feature type="region of interest" description="Disordered" evidence="4">
    <location>
        <begin position="618"/>
        <end position="656"/>
    </location>
</feature>
<feature type="compositionally biased region" description="Basic and acidic residues" evidence="4">
    <location>
        <begin position="643"/>
        <end position="656"/>
    </location>
</feature>
<dbReference type="GO" id="GO:0007624">
    <property type="term" value="P:ultradian rhythm"/>
    <property type="evidence" value="ECO:0007669"/>
    <property type="project" value="InterPro"/>
</dbReference>
<dbReference type="Pfam" id="PF00076">
    <property type="entry name" value="RRM_1"/>
    <property type="match status" value="1"/>
</dbReference>
<evidence type="ECO:0000256" key="1">
    <source>
        <dbReference type="ARBA" id="ARBA00022884"/>
    </source>
</evidence>
<reference evidence="6" key="1">
    <citation type="submission" date="2018-04" db="EMBL/GenBank/DDBJ databases">
        <authorList>
            <person name="Go L.Y."/>
            <person name="Mitchell J.A."/>
        </authorList>
    </citation>
    <scope>NUCLEOTIDE SEQUENCE</scope>
    <source>
        <tissue evidence="6">Whole organism</tissue>
    </source>
</reference>
<dbReference type="InterPro" id="IPR000504">
    <property type="entry name" value="RRM_dom"/>
</dbReference>
<feature type="compositionally biased region" description="Basic and acidic residues" evidence="4">
    <location>
        <begin position="482"/>
        <end position="492"/>
    </location>
</feature>
<evidence type="ECO:0000256" key="4">
    <source>
        <dbReference type="SAM" id="MobiDB-lite"/>
    </source>
</evidence>
<protein>
    <submittedName>
        <fullName evidence="7">CSON003489 protein</fullName>
    </submittedName>
</protein>
<keyword evidence="3" id="KW-0175">Coiled coil</keyword>
<proteinExistence type="predicted"/>
<gene>
    <name evidence="7" type="primary">CSON003489</name>
</gene>
<dbReference type="InterPro" id="IPR035979">
    <property type="entry name" value="RBD_domain_sf"/>
</dbReference>
<dbReference type="GO" id="GO:0009897">
    <property type="term" value="C:external side of plasma membrane"/>
    <property type="evidence" value="ECO:0007669"/>
    <property type="project" value="InterPro"/>
</dbReference>
<evidence type="ECO:0000256" key="3">
    <source>
        <dbReference type="SAM" id="Coils"/>
    </source>
</evidence>
<dbReference type="Pfam" id="PF23267">
    <property type="entry name" value="ENOX1"/>
    <property type="match status" value="1"/>
</dbReference>
<dbReference type="CDD" id="cd12228">
    <property type="entry name" value="RRM_ENOX"/>
    <property type="match status" value="1"/>
</dbReference>
<evidence type="ECO:0000256" key="2">
    <source>
        <dbReference type="PROSITE-ProRule" id="PRU00176"/>
    </source>
</evidence>
<feature type="coiled-coil region" evidence="3">
    <location>
        <begin position="402"/>
        <end position="436"/>
    </location>
</feature>
<dbReference type="GO" id="GO:0016491">
    <property type="term" value="F:oxidoreductase activity"/>
    <property type="evidence" value="ECO:0007669"/>
    <property type="project" value="InterPro"/>
</dbReference>
<dbReference type="InterPro" id="IPR034140">
    <property type="entry name" value="ENOX_RRM"/>
</dbReference>
<feature type="compositionally biased region" description="Acidic residues" evidence="4">
    <location>
        <begin position="493"/>
        <end position="506"/>
    </location>
</feature>
<dbReference type="InterPro" id="IPR038876">
    <property type="entry name" value="ENOX"/>
</dbReference>
<organism evidence="7">
    <name type="scientific">Culicoides sonorensis</name>
    <name type="common">Biting midge</name>
    <dbReference type="NCBI Taxonomy" id="179676"/>
    <lineage>
        <taxon>Eukaryota</taxon>
        <taxon>Metazoa</taxon>
        <taxon>Ecdysozoa</taxon>
        <taxon>Arthropoda</taxon>
        <taxon>Hexapoda</taxon>
        <taxon>Insecta</taxon>
        <taxon>Pterygota</taxon>
        <taxon>Neoptera</taxon>
        <taxon>Endopterygota</taxon>
        <taxon>Diptera</taxon>
        <taxon>Nematocera</taxon>
        <taxon>Chironomoidea</taxon>
        <taxon>Ceratopogonidae</taxon>
        <taxon>Ceratopogoninae</taxon>
        <taxon>Culicoides</taxon>
        <taxon>Monoculicoides</taxon>
    </lineage>
</organism>
<dbReference type="PROSITE" id="PS50102">
    <property type="entry name" value="RRM"/>
    <property type="match status" value="1"/>
</dbReference>
<dbReference type="AlphaFoldDB" id="A0A336MLK2"/>
<keyword evidence="1 2" id="KW-0694">RNA-binding</keyword>
<dbReference type="EMBL" id="UFQS01001639">
    <property type="protein sequence ID" value="SSX11716.1"/>
    <property type="molecule type" value="Genomic_DNA"/>
</dbReference>
<dbReference type="SMART" id="SM00360">
    <property type="entry name" value="RRM"/>
    <property type="match status" value="1"/>
</dbReference>
<feature type="compositionally biased region" description="Low complexity" evidence="4">
    <location>
        <begin position="195"/>
        <end position="204"/>
    </location>
</feature>
<dbReference type="GO" id="GO:0003723">
    <property type="term" value="F:RNA binding"/>
    <property type="evidence" value="ECO:0007669"/>
    <property type="project" value="UniProtKB-UniRule"/>
</dbReference>
<name>A0A336MLK2_CULSO</name>
<feature type="coiled-coil region" evidence="3">
    <location>
        <begin position="584"/>
        <end position="611"/>
    </location>
</feature>